<dbReference type="GO" id="GO:0016705">
    <property type="term" value="F:oxidoreductase activity, acting on paired donors, with incorporation or reduction of molecular oxygen"/>
    <property type="evidence" value="ECO:0007669"/>
    <property type="project" value="InterPro"/>
</dbReference>
<dbReference type="Gene3D" id="1.10.630.10">
    <property type="entry name" value="Cytochrome P450"/>
    <property type="match status" value="1"/>
</dbReference>
<dbReference type="SUPFAM" id="SSF48264">
    <property type="entry name" value="Cytochrome P450"/>
    <property type="match status" value="1"/>
</dbReference>
<evidence type="ECO:0000256" key="1">
    <source>
        <dbReference type="ARBA" id="ARBA00001971"/>
    </source>
</evidence>
<evidence type="ECO:0000313" key="4">
    <source>
        <dbReference type="EMBL" id="CAG8662757.1"/>
    </source>
</evidence>
<dbReference type="InterPro" id="IPR001128">
    <property type="entry name" value="Cyt_P450"/>
</dbReference>
<reference evidence="4" key="1">
    <citation type="submission" date="2021-06" db="EMBL/GenBank/DDBJ databases">
        <authorList>
            <person name="Kallberg Y."/>
            <person name="Tangrot J."/>
            <person name="Rosling A."/>
        </authorList>
    </citation>
    <scope>NUCLEOTIDE SEQUENCE</scope>
    <source>
        <strain evidence="4">IA702</strain>
    </source>
</reference>
<gene>
    <name evidence="4" type="ORF">POCULU_LOCUS10541</name>
</gene>
<dbReference type="GO" id="GO:0020037">
    <property type="term" value="F:heme binding"/>
    <property type="evidence" value="ECO:0007669"/>
    <property type="project" value="InterPro"/>
</dbReference>
<dbReference type="AlphaFoldDB" id="A0A9N9E6M4"/>
<protein>
    <submittedName>
        <fullName evidence="4">11341_t:CDS:1</fullName>
    </submittedName>
</protein>
<organism evidence="4 5">
    <name type="scientific">Paraglomus occultum</name>
    <dbReference type="NCBI Taxonomy" id="144539"/>
    <lineage>
        <taxon>Eukaryota</taxon>
        <taxon>Fungi</taxon>
        <taxon>Fungi incertae sedis</taxon>
        <taxon>Mucoromycota</taxon>
        <taxon>Glomeromycotina</taxon>
        <taxon>Glomeromycetes</taxon>
        <taxon>Paraglomerales</taxon>
        <taxon>Paraglomeraceae</taxon>
        <taxon>Paraglomus</taxon>
    </lineage>
</organism>
<dbReference type="EMBL" id="CAJVPJ010005598">
    <property type="protein sequence ID" value="CAG8662757.1"/>
    <property type="molecule type" value="Genomic_DNA"/>
</dbReference>
<dbReference type="Proteomes" id="UP000789572">
    <property type="component" value="Unassembled WGS sequence"/>
</dbReference>
<comment type="cofactor">
    <cofactor evidence="1">
        <name>heme</name>
        <dbReference type="ChEBI" id="CHEBI:30413"/>
    </cofactor>
</comment>
<accession>A0A9N9E6M4</accession>
<dbReference type="Pfam" id="PF00067">
    <property type="entry name" value="p450"/>
    <property type="match status" value="1"/>
</dbReference>
<keyword evidence="3" id="KW-0479">Metal-binding</keyword>
<proteinExistence type="inferred from homology"/>
<evidence type="ECO:0000313" key="5">
    <source>
        <dbReference type="Proteomes" id="UP000789572"/>
    </source>
</evidence>
<dbReference type="PANTHER" id="PTHR46206">
    <property type="entry name" value="CYTOCHROME P450"/>
    <property type="match status" value="1"/>
</dbReference>
<name>A0A9N9E6M4_9GLOM</name>
<sequence length="239" mass="28055">RFYKHLDKCQARVYRELQDGIDQLIGDCEEPKLINNFDEISTIIIARAVAVVFVGEEFCKDEEIIKMFATFANTLTQVVKLSLIAFFIHPRLQTEYIKLVFKYGTNSPKKHKDLLIRKLKPIFENRYQDMQRFGDEWKRPDDLIQLLLEQSINLFGKIHYDCITCYMLTLIWASIHTTSMNLLGTLNDYAGRPEYWNDLRKEQEAVAGGLDFDLTMQQIDRMEKLDSFIKESNRLMGHA</sequence>
<dbReference type="GO" id="GO:0004497">
    <property type="term" value="F:monooxygenase activity"/>
    <property type="evidence" value="ECO:0007669"/>
    <property type="project" value="InterPro"/>
</dbReference>
<comment type="similarity">
    <text evidence="2">Belongs to the cytochrome P450 family.</text>
</comment>
<evidence type="ECO:0000256" key="2">
    <source>
        <dbReference type="ARBA" id="ARBA00010617"/>
    </source>
</evidence>
<feature type="non-terminal residue" evidence="4">
    <location>
        <position position="1"/>
    </location>
</feature>
<feature type="non-terminal residue" evidence="4">
    <location>
        <position position="239"/>
    </location>
</feature>
<dbReference type="OrthoDB" id="1844152at2759"/>
<keyword evidence="5" id="KW-1185">Reference proteome</keyword>
<comment type="caution">
    <text evidence="4">The sequence shown here is derived from an EMBL/GenBank/DDBJ whole genome shotgun (WGS) entry which is preliminary data.</text>
</comment>
<evidence type="ECO:0000256" key="3">
    <source>
        <dbReference type="ARBA" id="ARBA00022723"/>
    </source>
</evidence>
<dbReference type="InterPro" id="IPR036396">
    <property type="entry name" value="Cyt_P450_sf"/>
</dbReference>
<dbReference type="GO" id="GO:0005506">
    <property type="term" value="F:iron ion binding"/>
    <property type="evidence" value="ECO:0007669"/>
    <property type="project" value="InterPro"/>
</dbReference>